<organism evidence="2 3">
    <name type="scientific">Saonia flava</name>
    <dbReference type="NCBI Taxonomy" id="523696"/>
    <lineage>
        <taxon>Bacteria</taxon>
        <taxon>Pseudomonadati</taxon>
        <taxon>Bacteroidota</taxon>
        <taxon>Flavobacteriia</taxon>
        <taxon>Flavobacteriales</taxon>
        <taxon>Flavobacteriaceae</taxon>
        <taxon>Saonia</taxon>
    </lineage>
</organism>
<evidence type="ECO:0000313" key="2">
    <source>
        <dbReference type="EMBL" id="NJB69978.1"/>
    </source>
</evidence>
<evidence type="ECO:0000256" key="1">
    <source>
        <dbReference type="SAM" id="Coils"/>
    </source>
</evidence>
<dbReference type="AlphaFoldDB" id="A0A846QPE7"/>
<protein>
    <submittedName>
        <fullName evidence="2">Uncharacterized protein</fullName>
    </submittedName>
</protein>
<reference evidence="2 3" key="1">
    <citation type="submission" date="2020-03" db="EMBL/GenBank/DDBJ databases">
        <title>Genomic Encyclopedia of Type Strains, Phase IV (KMG-IV): sequencing the most valuable type-strain genomes for metagenomic binning, comparative biology and taxonomic classification.</title>
        <authorList>
            <person name="Goeker M."/>
        </authorList>
    </citation>
    <scope>NUCLEOTIDE SEQUENCE [LARGE SCALE GENOMIC DNA]</scope>
    <source>
        <strain evidence="2 3">DSM 29762</strain>
    </source>
</reference>
<evidence type="ECO:0000313" key="3">
    <source>
        <dbReference type="Proteomes" id="UP000590442"/>
    </source>
</evidence>
<name>A0A846QPE7_9FLAO</name>
<dbReference type="RefSeq" id="WP_167960390.1">
    <property type="nucleotide sequence ID" value="NZ_JAATJJ010000001.1"/>
</dbReference>
<keyword evidence="1" id="KW-0175">Coiled coil</keyword>
<dbReference type="Proteomes" id="UP000590442">
    <property type="component" value="Unassembled WGS sequence"/>
</dbReference>
<dbReference type="EMBL" id="JAATJJ010000001">
    <property type="protein sequence ID" value="NJB69978.1"/>
    <property type="molecule type" value="Genomic_DNA"/>
</dbReference>
<sequence length="114" mass="13366">METLDKQEINEIRDPDNHASILRLERNNKALSQLKRKLASYTCEPQTRSLYERMELLKSQLEVLLQKNKEIIASLKQRGPNMVVDRDRSKEQITEFNEIQKSVNEYVAGIGNHR</sequence>
<feature type="coiled-coil region" evidence="1">
    <location>
        <begin position="24"/>
        <end position="78"/>
    </location>
</feature>
<gene>
    <name evidence="2" type="ORF">GGR42_000440</name>
</gene>
<proteinExistence type="predicted"/>
<comment type="caution">
    <text evidence="2">The sequence shown here is derived from an EMBL/GenBank/DDBJ whole genome shotgun (WGS) entry which is preliminary data.</text>
</comment>
<keyword evidence="3" id="KW-1185">Reference proteome</keyword>
<accession>A0A846QPE7</accession>